<proteinExistence type="predicted"/>
<reference evidence="11" key="1">
    <citation type="journal article" date="2019" name="Int. J. Syst. Evol. Microbiol.">
        <title>The Global Catalogue of Microorganisms (GCM) 10K type strain sequencing project: providing services to taxonomists for standard genome sequencing and annotation.</title>
        <authorList>
            <consortium name="The Broad Institute Genomics Platform"/>
            <consortium name="The Broad Institute Genome Sequencing Center for Infectious Disease"/>
            <person name="Wu L."/>
            <person name="Ma J."/>
        </authorList>
    </citation>
    <scope>NUCLEOTIDE SEQUENCE [LARGE SCALE GENOMIC DNA]</scope>
    <source>
        <strain evidence="11">CGMCC-1.15741</strain>
    </source>
</reference>
<dbReference type="RefSeq" id="WP_377381436.1">
    <property type="nucleotide sequence ID" value="NZ_JBHSSW010000066.1"/>
</dbReference>
<keyword evidence="11" id="KW-1185">Reference proteome</keyword>
<comment type="caution">
    <text evidence="10">The sequence shown here is derived from an EMBL/GenBank/DDBJ whole genome shotgun (WGS) entry which is preliminary data.</text>
</comment>
<evidence type="ECO:0000256" key="7">
    <source>
        <dbReference type="SAM" id="Phobius"/>
    </source>
</evidence>
<dbReference type="EMBL" id="JBHSSW010000066">
    <property type="protein sequence ID" value="MFC6199869.1"/>
    <property type="molecule type" value="Genomic_DNA"/>
</dbReference>
<evidence type="ECO:0000313" key="10">
    <source>
        <dbReference type="EMBL" id="MFC6199869.1"/>
    </source>
</evidence>
<dbReference type="GO" id="GO:0005524">
    <property type="term" value="F:ATP binding"/>
    <property type="evidence" value="ECO:0007669"/>
    <property type="project" value="UniProtKB-KW"/>
</dbReference>
<accession>A0ABW1SEL8</accession>
<feature type="transmembrane region" description="Helical" evidence="7">
    <location>
        <begin position="42"/>
        <end position="63"/>
    </location>
</feature>
<keyword evidence="5 7" id="KW-1133">Transmembrane helix</keyword>
<dbReference type="Pfam" id="PF00005">
    <property type="entry name" value="ABC_tran"/>
    <property type="match status" value="1"/>
</dbReference>
<dbReference type="PROSITE" id="PS00211">
    <property type="entry name" value="ABC_TRANSPORTER_1"/>
    <property type="match status" value="1"/>
</dbReference>
<evidence type="ECO:0000256" key="3">
    <source>
        <dbReference type="ARBA" id="ARBA00022741"/>
    </source>
</evidence>
<dbReference type="SUPFAM" id="SSF90123">
    <property type="entry name" value="ABC transporter transmembrane region"/>
    <property type="match status" value="1"/>
</dbReference>
<evidence type="ECO:0000256" key="1">
    <source>
        <dbReference type="ARBA" id="ARBA00004651"/>
    </source>
</evidence>
<evidence type="ECO:0000256" key="4">
    <source>
        <dbReference type="ARBA" id="ARBA00022840"/>
    </source>
</evidence>
<dbReference type="InterPro" id="IPR039421">
    <property type="entry name" value="Type_1_exporter"/>
</dbReference>
<dbReference type="InterPro" id="IPR027417">
    <property type="entry name" value="P-loop_NTPase"/>
</dbReference>
<keyword evidence="3" id="KW-0547">Nucleotide-binding</keyword>
<evidence type="ECO:0000313" key="11">
    <source>
        <dbReference type="Proteomes" id="UP001596303"/>
    </source>
</evidence>
<feature type="domain" description="ABC transmembrane type-1" evidence="9">
    <location>
        <begin position="43"/>
        <end position="329"/>
    </location>
</feature>
<keyword evidence="6 7" id="KW-0472">Membrane</keyword>
<feature type="transmembrane region" description="Helical" evidence="7">
    <location>
        <begin position="276"/>
        <end position="294"/>
    </location>
</feature>
<dbReference type="InterPro" id="IPR003439">
    <property type="entry name" value="ABC_transporter-like_ATP-bd"/>
</dbReference>
<dbReference type="Proteomes" id="UP001596303">
    <property type="component" value="Unassembled WGS sequence"/>
</dbReference>
<dbReference type="PROSITE" id="PS50893">
    <property type="entry name" value="ABC_TRANSPORTER_2"/>
    <property type="match status" value="1"/>
</dbReference>
<evidence type="ECO:0000259" key="9">
    <source>
        <dbReference type="PROSITE" id="PS50929"/>
    </source>
</evidence>
<evidence type="ECO:0000256" key="6">
    <source>
        <dbReference type="ARBA" id="ARBA00023136"/>
    </source>
</evidence>
<dbReference type="Gene3D" id="1.20.1560.10">
    <property type="entry name" value="ABC transporter type 1, transmembrane domain"/>
    <property type="match status" value="1"/>
</dbReference>
<keyword evidence="4 10" id="KW-0067">ATP-binding</keyword>
<dbReference type="PROSITE" id="PS50929">
    <property type="entry name" value="ABC_TM1F"/>
    <property type="match status" value="1"/>
</dbReference>
<dbReference type="PANTHER" id="PTHR24221:SF654">
    <property type="entry name" value="ATP-BINDING CASSETTE SUB-FAMILY B MEMBER 6"/>
    <property type="match status" value="1"/>
</dbReference>
<dbReference type="CDD" id="cd18582">
    <property type="entry name" value="ABC_6TM_ATM1_ABCB7"/>
    <property type="match status" value="1"/>
</dbReference>
<evidence type="ECO:0000256" key="2">
    <source>
        <dbReference type="ARBA" id="ARBA00022692"/>
    </source>
</evidence>
<feature type="domain" description="ABC transporter" evidence="8">
    <location>
        <begin position="363"/>
        <end position="597"/>
    </location>
</feature>
<dbReference type="PANTHER" id="PTHR24221">
    <property type="entry name" value="ATP-BINDING CASSETTE SUB-FAMILY B"/>
    <property type="match status" value="1"/>
</dbReference>
<evidence type="ECO:0000259" key="8">
    <source>
        <dbReference type="PROSITE" id="PS50893"/>
    </source>
</evidence>
<dbReference type="InterPro" id="IPR011527">
    <property type="entry name" value="ABC1_TM_dom"/>
</dbReference>
<dbReference type="InterPro" id="IPR003593">
    <property type="entry name" value="AAA+_ATPase"/>
</dbReference>
<dbReference type="Pfam" id="PF00664">
    <property type="entry name" value="ABC_membrane"/>
    <property type="match status" value="1"/>
</dbReference>
<organism evidence="10 11">
    <name type="scientific">Ponticaulis profundi</name>
    <dbReference type="NCBI Taxonomy" id="2665222"/>
    <lineage>
        <taxon>Bacteria</taxon>
        <taxon>Pseudomonadati</taxon>
        <taxon>Pseudomonadota</taxon>
        <taxon>Alphaproteobacteria</taxon>
        <taxon>Hyphomonadales</taxon>
        <taxon>Hyphomonadaceae</taxon>
        <taxon>Ponticaulis</taxon>
    </lineage>
</organism>
<dbReference type="InterPro" id="IPR036640">
    <property type="entry name" value="ABC1_TM_sf"/>
</dbReference>
<feature type="transmembrane region" description="Helical" evidence="7">
    <location>
        <begin position="155"/>
        <end position="179"/>
    </location>
</feature>
<keyword evidence="2 7" id="KW-0812">Transmembrane</keyword>
<sequence length="613" mass="67132">MKHFSSADTDQIETASGGIPAALKRVAQILLEKDLAKWRFRIVVAIVLTIGAKLLSVSAPLFLGEAITLASQQDVDGTIVSLISAIALFAGVRFLSSAVPQMRDLIFAPVSQDAQRFISVKTFEKAQSLSLNFHQTRRSGALNRIIERGSNAVDVILRFLVFNISPTVIELILAAGVLAVAYTPILSLIAIATIIVYVIFTGIVTEWRARQRRTLNVADTELRARSIDSLSNFETVKAFAAEQRETDNFDRAFRTYSDNYIETARSLSLLNTGQEFIMNAGLGVMLVVTGWLVAQGELEVGALAAVFAMLLNLYRPLNILGWGWREIRQGVIDLEKVFGLLSQKAEVEDKPHAGKLSDIEGALEFDHVSYQHEGRSDGLNDVSFALTPGQHLAIVGPSGAGKSTLLKLLFRFFDVSNGAVRIDDTDIRDVTQTSLRQQMGLVPQDVVLFNDTIRNNILYGNPNATEDELRLAAAKAQLLDFVESLPQKWETRVGERGLKLSGGEKQRVGLARVVVNNPKILVLDEATSALDSQTESLVQQAIANASAGRTSVTVAHRLSTVIHADQILVLNDGRIVERGNHAELLSQNGLYADMWRKQSNTVAEYQSLAVSED</sequence>
<feature type="transmembrane region" description="Helical" evidence="7">
    <location>
        <begin position="300"/>
        <end position="317"/>
    </location>
</feature>
<gene>
    <name evidence="10" type="ORF">ACFQDM_17470</name>
</gene>
<dbReference type="Gene3D" id="3.40.50.300">
    <property type="entry name" value="P-loop containing nucleotide triphosphate hydrolases"/>
    <property type="match status" value="1"/>
</dbReference>
<protein>
    <submittedName>
        <fullName evidence="10">ABCB family ABC transporter ATP-binding protein/permease</fullName>
    </submittedName>
</protein>
<evidence type="ECO:0000256" key="5">
    <source>
        <dbReference type="ARBA" id="ARBA00022989"/>
    </source>
</evidence>
<dbReference type="SMART" id="SM00382">
    <property type="entry name" value="AAA"/>
    <property type="match status" value="1"/>
</dbReference>
<feature type="transmembrane region" description="Helical" evidence="7">
    <location>
        <begin position="75"/>
        <end position="95"/>
    </location>
</feature>
<dbReference type="SUPFAM" id="SSF52540">
    <property type="entry name" value="P-loop containing nucleoside triphosphate hydrolases"/>
    <property type="match status" value="1"/>
</dbReference>
<comment type="subcellular location">
    <subcellularLocation>
        <location evidence="1">Cell membrane</location>
        <topology evidence="1">Multi-pass membrane protein</topology>
    </subcellularLocation>
</comment>
<feature type="transmembrane region" description="Helical" evidence="7">
    <location>
        <begin position="185"/>
        <end position="204"/>
    </location>
</feature>
<name>A0ABW1SEL8_9PROT</name>
<dbReference type="InterPro" id="IPR017871">
    <property type="entry name" value="ABC_transporter-like_CS"/>
</dbReference>